<accession>A0A8H5HXC2</accession>
<keyword evidence="8" id="KW-1185">Reference proteome</keyword>
<organism evidence="7 8">
    <name type="scientific">Collybiopsis confluens</name>
    <dbReference type="NCBI Taxonomy" id="2823264"/>
    <lineage>
        <taxon>Eukaryota</taxon>
        <taxon>Fungi</taxon>
        <taxon>Dikarya</taxon>
        <taxon>Basidiomycota</taxon>
        <taxon>Agaricomycotina</taxon>
        <taxon>Agaricomycetes</taxon>
        <taxon>Agaricomycetidae</taxon>
        <taxon>Agaricales</taxon>
        <taxon>Marasmiineae</taxon>
        <taxon>Omphalotaceae</taxon>
        <taxon>Collybiopsis</taxon>
    </lineage>
</organism>
<keyword evidence="4" id="KW-0274">FAD</keyword>
<dbReference type="Gene3D" id="3.40.462.20">
    <property type="match status" value="1"/>
</dbReference>
<evidence type="ECO:0000256" key="4">
    <source>
        <dbReference type="ARBA" id="ARBA00022827"/>
    </source>
</evidence>
<keyword evidence="3" id="KW-0285">Flavoprotein</keyword>
<comment type="similarity">
    <text evidence="2">Belongs to the oxygen-dependent FAD-linked oxidoreductase family.</text>
</comment>
<comment type="cofactor">
    <cofactor evidence="1">
        <name>FAD</name>
        <dbReference type="ChEBI" id="CHEBI:57692"/>
    </cofactor>
</comment>
<protein>
    <recommendedName>
        <fullName evidence="6">Berberine/berberine-like domain-containing protein</fullName>
    </recommendedName>
</protein>
<dbReference type="Proteomes" id="UP000518752">
    <property type="component" value="Unassembled WGS sequence"/>
</dbReference>
<evidence type="ECO:0000259" key="6">
    <source>
        <dbReference type="Pfam" id="PF08031"/>
    </source>
</evidence>
<dbReference type="GO" id="GO:0016491">
    <property type="term" value="F:oxidoreductase activity"/>
    <property type="evidence" value="ECO:0007669"/>
    <property type="project" value="UniProtKB-KW"/>
</dbReference>
<dbReference type="SUPFAM" id="SSF56176">
    <property type="entry name" value="FAD-binding/transporter-associated domain-like"/>
    <property type="match status" value="1"/>
</dbReference>
<dbReference type="AlphaFoldDB" id="A0A8H5HXC2"/>
<evidence type="ECO:0000256" key="1">
    <source>
        <dbReference type="ARBA" id="ARBA00001974"/>
    </source>
</evidence>
<dbReference type="InterPro" id="IPR036318">
    <property type="entry name" value="FAD-bd_PCMH-like_sf"/>
</dbReference>
<dbReference type="PANTHER" id="PTHR42973">
    <property type="entry name" value="BINDING OXIDOREDUCTASE, PUTATIVE (AFU_ORTHOLOGUE AFUA_1G17690)-RELATED"/>
    <property type="match status" value="1"/>
</dbReference>
<evidence type="ECO:0000256" key="2">
    <source>
        <dbReference type="ARBA" id="ARBA00005466"/>
    </source>
</evidence>
<dbReference type="PANTHER" id="PTHR42973:SF39">
    <property type="entry name" value="FAD-BINDING PCMH-TYPE DOMAIN-CONTAINING PROTEIN"/>
    <property type="match status" value="1"/>
</dbReference>
<dbReference type="Gene3D" id="3.30.465.10">
    <property type="match status" value="1"/>
</dbReference>
<gene>
    <name evidence="7" type="ORF">D9757_003986</name>
</gene>
<evidence type="ECO:0000313" key="8">
    <source>
        <dbReference type="Proteomes" id="UP000518752"/>
    </source>
</evidence>
<name>A0A8H5HXC2_9AGAR</name>
<evidence type="ECO:0000256" key="5">
    <source>
        <dbReference type="ARBA" id="ARBA00023002"/>
    </source>
</evidence>
<evidence type="ECO:0000256" key="3">
    <source>
        <dbReference type="ARBA" id="ARBA00022630"/>
    </source>
</evidence>
<dbReference type="Pfam" id="PF08031">
    <property type="entry name" value="BBE"/>
    <property type="match status" value="1"/>
</dbReference>
<dbReference type="InterPro" id="IPR016169">
    <property type="entry name" value="FAD-bd_PCMH_sub2"/>
</dbReference>
<comment type="caution">
    <text evidence="7">The sequence shown here is derived from an EMBL/GenBank/DDBJ whole genome shotgun (WGS) entry which is preliminary data.</text>
</comment>
<dbReference type="OrthoDB" id="9983560at2759"/>
<sequence length="447" mass="49167">MCRGASGRRFLNMIKPFGTPIGMWQGLGSMCNPTYIVWFNLLSGKIASAHITHVKRDTATSSRTALFLHGFPQRSGFIGELGARLRVESGSPVGLFSQHNTTPIEYTLELQPGLWKCTTVRYPRRVGSRYPGKATGKILVAYGLAVDNVLEFTVVVANGTLLTVNEVKNSDLFWAMRGGGAGSWGVIVSATFRVFPTFNVSFCQSNITTTVPSAMGAVAATHARHIFDLDPFRAGQYFYELPSPVSDRFWRFAEAAYQPFVDEVANLRCTNQDSTTLLVNDALFNADDSVGNDLVLGSRLLPESRQRKLSEICILDCWRMGHRRGKVSENRNISMALNPAGRTAKTHIILVNAWNDSVPISEAIAQQRLFTTGTQRDALISIAGPNSGAYTNEADRLEPDIRVTFYGSDANYARLEEVKALYDPGDLFIVAAGVGSERWNEAGFCRV</sequence>
<keyword evidence="5" id="KW-0560">Oxidoreductase</keyword>
<reference evidence="7 8" key="1">
    <citation type="journal article" date="2020" name="ISME J.">
        <title>Uncovering the hidden diversity of litter-decomposition mechanisms in mushroom-forming fungi.</title>
        <authorList>
            <person name="Floudas D."/>
            <person name="Bentzer J."/>
            <person name="Ahren D."/>
            <person name="Johansson T."/>
            <person name="Persson P."/>
            <person name="Tunlid A."/>
        </authorList>
    </citation>
    <scope>NUCLEOTIDE SEQUENCE [LARGE SCALE GENOMIC DNA]</scope>
    <source>
        <strain evidence="7 8">CBS 406.79</strain>
    </source>
</reference>
<evidence type="ECO:0000313" key="7">
    <source>
        <dbReference type="EMBL" id="KAF5391054.1"/>
    </source>
</evidence>
<feature type="domain" description="Berberine/berberine-like" evidence="6">
    <location>
        <begin position="389"/>
        <end position="434"/>
    </location>
</feature>
<dbReference type="InterPro" id="IPR050416">
    <property type="entry name" value="FAD-linked_Oxidoreductase"/>
</dbReference>
<dbReference type="InterPro" id="IPR012951">
    <property type="entry name" value="BBE"/>
</dbReference>
<dbReference type="EMBL" id="JAACJN010000012">
    <property type="protein sequence ID" value="KAF5391054.1"/>
    <property type="molecule type" value="Genomic_DNA"/>
</dbReference>
<dbReference type="GO" id="GO:0050660">
    <property type="term" value="F:flavin adenine dinucleotide binding"/>
    <property type="evidence" value="ECO:0007669"/>
    <property type="project" value="InterPro"/>
</dbReference>
<proteinExistence type="inferred from homology"/>